<evidence type="ECO:0000313" key="4">
    <source>
        <dbReference type="EMBL" id="KAJ8883682.1"/>
    </source>
</evidence>
<dbReference type="Proteomes" id="UP001159363">
    <property type="component" value="Chromosome 4"/>
</dbReference>
<evidence type="ECO:0000259" key="3">
    <source>
        <dbReference type="Pfam" id="PF13359"/>
    </source>
</evidence>
<comment type="caution">
    <text evidence="4">The sequence shown here is derived from an EMBL/GenBank/DDBJ whole genome shotgun (WGS) entry which is preliminary data.</text>
</comment>
<evidence type="ECO:0000313" key="5">
    <source>
        <dbReference type="Proteomes" id="UP001159363"/>
    </source>
</evidence>
<sequence>MVACDADSCFTVIEVGHAGRDSDGGVLKASRIGRWLQREGNRLHLPSDQKLANDESGGIFKFYFVADEAFPIGKNMLRPYPRKGINNRKRVFNYRLSRGRKSIGCTFGMMASKFAVLSTPISSKNVATANNIIHAVCVLRNFIRTREVISYRPTYNFDDHANEEHLPEELEEAFQEAPAFPQRLSGTSFREYISYNFLKPNTSIPFQWKYYVQ</sequence>
<name>A0ABQ9HH78_9NEOP</name>
<accession>A0ABQ9HH78</accession>
<feature type="domain" description="DDE Tnp4" evidence="3">
    <location>
        <begin position="2"/>
        <end position="141"/>
    </location>
</feature>
<evidence type="ECO:0000256" key="2">
    <source>
        <dbReference type="ARBA" id="ARBA00022723"/>
    </source>
</evidence>
<keyword evidence="2" id="KW-0479">Metal-binding</keyword>
<dbReference type="EMBL" id="JARBHB010000005">
    <property type="protein sequence ID" value="KAJ8883682.1"/>
    <property type="molecule type" value="Genomic_DNA"/>
</dbReference>
<organism evidence="4 5">
    <name type="scientific">Dryococelus australis</name>
    <dbReference type="NCBI Taxonomy" id="614101"/>
    <lineage>
        <taxon>Eukaryota</taxon>
        <taxon>Metazoa</taxon>
        <taxon>Ecdysozoa</taxon>
        <taxon>Arthropoda</taxon>
        <taxon>Hexapoda</taxon>
        <taxon>Insecta</taxon>
        <taxon>Pterygota</taxon>
        <taxon>Neoptera</taxon>
        <taxon>Polyneoptera</taxon>
        <taxon>Phasmatodea</taxon>
        <taxon>Verophasmatodea</taxon>
        <taxon>Anareolatae</taxon>
        <taxon>Phasmatidae</taxon>
        <taxon>Eurycanthinae</taxon>
        <taxon>Dryococelus</taxon>
    </lineage>
</organism>
<protein>
    <recommendedName>
        <fullName evidence="3">DDE Tnp4 domain-containing protein</fullName>
    </recommendedName>
</protein>
<reference evidence="4 5" key="1">
    <citation type="submission" date="2023-02" db="EMBL/GenBank/DDBJ databases">
        <title>LHISI_Scaffold_Assembly.</title>
        <authorList>
            <person name="Stuart O.P."/>
            <person name="Cleave R."/>
            <person name="Magrath M.J.L."/>
            <person name="Mikheyev A.S."/>
        </authorList>
    </citation>
    <scope>NUCLEOTIDE SEQUENCE [LARGE SCALE GENOMIC DNA]</scope>
    <source>
        <strain evidence="4">Daus_M_001</strain>
        <tissue evidence="4">Leg muscle</tissue>
    </source>
</reference>
<keyword evidence="5" id="KW-1185">Reference proteome</keyword>
<evidence type="ECO:0000256" key="1">
    <source>
        <dbReference type="ARBA" id="ARBA00001968"/>
    </source>
</evidence>
<dbReference type="InterPro" id="IPR027806">
    <property type="entry name" value="HARBI1_dom"/>
</dbReference>
<dbReference type="Pfam" id="PF13359">
    <property type="entry name" value="DDE_Tnp_4"/>
    <property type="match status" value="1"/>
</dbReference>
<comment type="cofactor">
    <cofactor evidence="1">
        <name>a divalent metal cation</name>
        <dbReference type="ChEBI" id="CHEBI:60240"/>
    </cofactor>
</comment>
<proteinExistence type="predicted"/>
<gene>
    <name evidence="4" type="ORF">PR048_015536</name>
</gene>